<feature type="compositionally biased region" description="Polar residues" evidence="1">
    <location>
        <begin position="149"/>
        <end position="185"/>
    </location>
</feature>
<feature type="compositionally biased region" description="Basic and acidic residues" evidence="1">
    <location>
        <begin position="299"/>
        <end position="324"/>
    </location>
</feature>
<accession>A0A1M4Z4W3</accession>
<sequence length="341" mass="38814">MASTLLERSDTKVAPRVVQNRPVQRQSTPQQNRTQPTQSKMTPTPLAQQYASIQALRADLKVLDAHLAVYQAKAQLQQVVQEYQAGRVQSEKVNQQKKDSIPLTQQYAALMKVATATITMQQAMLRLQQAMLERLQMQQRAQTNQQSQAKTQPQTRQPNAATRDSQPVSRQQPTTQGQMTRQQPRTQEEPMQGQSTPARQQRGKKKGQMVKNALLLTAGTLLLGTPGTLLAAYVIYKQNQKTASRDQNRPQQIQQSQQQNRQRSSDQRREQQIAQQELDLDFEPSQSKGKIRSMIDGIKERRAERKSIKQERGSKLRGMLEKSKSTIGRVNPLRKDQERAM</sequence>
<reference evidence="3 4" key="1">
    <citation type="submission" date="2016-11" db="EMBL/GenBank/DDBJ databases">
        <authorList>
            <person name="Jaros S."/>
            <person name="Januszkiewicz K."/>
            <person name="Wedrychowicz H."/>
        </authorList>
    </citation>
    <scope>NUCLEOTIDE SEQUENCE [LARGE SCALE GENOMIC DNA]</scope>
    <source>
        <strain evidence="3 4">DSM 44666</strain>
    </source>
</reference>
<keyword evidence="4" id="KW-1185">Reference proteome</keyword>
<dbReference type="Proteomes" id="UP000184476">
    <property type="component" value="Unassembled WGS sequence"/>
</dbReference>
<feature type="region of interest" description="Disordered" evidence="1">
    <location>
        <begin position="1"/>
        <end position="44"/>
    </location>
</feature>
<feature type="region of interest" description="Disordered" evidence="1">
    <location>
        <begin position="299"/>
        <end position="341"/>
    </location>
</feature>
<feature type="transmembrane region" description="Helical" evidence="2">
    <location>
        <begin position="213"/>
        <end position="236"/>
    </location>
</feature>
<dbReference type="RefSeq" id="WP_073155259.1">
    <property type="nucleotide sequence ID" value="NZ_FQVL01000008.1"/>
</dbReference>
<gene>
    <name evidence="3" type="ORF">SAMN05444392_10825</name>
</gene>
<keyword evidence="2" id="KW-0812">Transmembrane</keyword>
<feature type="region of interest" description="Disordered" evidence="1">
    <location>
        <begin position="138"/>
        <end position="207"/>
    </location>
</feature>
<feature type="region of interest" description="Disordered" evidence="1">
    <location>
        <begin position="241"/>
        <end position="272"/>
    </location>
</feature>
<feature type="compositionally biased region" description="Low complexity" evidence="1">
    <location>
        <begin position="249"/>
        <end position="262"/>
    </location>
</feature>
<name>A0A1M4Z4W3_9BACL</name>
<evidence type="ECO:0000256" key="2">
    <source>
        <dbReference type="SAM" id="Phobius"/>
    </source>
</evidence>
<feature type="compositionally biased region" description="Low complexity" evidence="1">
    <location>
        <begin position="138"/>
        <end position="148"/>
    </location>
</feature>
<evidence type="ECO:0000256" key="1">
    <source>
        <dbReference type="SAM" id="MobiDB-lite"/>
    </source>
</evidence>
<dbReference type="AlphaFoldDB" id="A0A1M4Z4W3"/>
<keyword evidence="2" id="KW-1133">Transmembrane helix</keyword>
<evidence type="ECO:0000313" key="4">
    <source>
        <dbReference type="Proteomes" id="UP000184476"/>
    </source>
</evidence>
<proteinExistence type="predicted"/>
<evidence type="ECO:0000313" key="3">
    <source>
        <dbReference type="EMBL" id="SHF12762.1"/>
    </source>
</evidence>
<protein>
    <submittedName>
        <fullName evidence="3">Uncharacterized protein</fullName>
    </submittedName>
</protein>
<feature type="compositionally biased region" description="Polar residues" evidence="1">
    <location>
        <begin position="21"/>
        <end position="44"/>
    </location>
</feature>
<organism evidence="3 4">
    <name type="scientific">Seinonella peptonophila</name>
    <dbReference type="NCBI Taxonomy" id="112248"/>
    <lineage>
        <taxon>Bacteria</taxon>
        <taxon>Bacillati</taxon>
        <taxon>Bacillota</taxon>
        <taxon>Bacilli</taxon>
        <taxon>Bacillales</taxon>
        <taxon>Thermoactinomycetaceae</taxon>
        <taxon>Seinonella</taxon>
    </lineage>
</organism>
<keyword evidence="2" id="KW-0472">Membrane</keyword>
<dbReference type="EMBL" id="FQVL01000008">
    <property type="protein sequence ID" value="SHF12762.1"/>
    <property type="molecule type" value="Genomic_DNA"/>
</dbReference>